<dbReference type="Gene3D" id="3.90.1200.10">
    <property type="match status" value="1"/>
</dbReference>
<proteinExistence type="predicted"/>
<dbReference type="EMBL" id="CP134876">
    <property type="protein sequence ID" value="WNM37385.1"/>
    <property type="molecule type" value="Genomic_DNA"/>
</dbReference>
<accession>A0ABY9ZQC1</accession>
<name>A0ABY9ZQC1_9ACTN</name>
<dbReference type="Pfam" id="PF01636">
    <property type="entry name" value="APH"/>
    <property type="match status" value="1"/>
</dbReference>
<feature type="domain" description="Aminoglycoside phosphotransferase" evidence="1">
    <location>
        <begin position="48"/>
        <end position="236"/>
    </location>
</feature>
<evidence type="ECO:0000313" key="2">
    <source>
        <dbReference type="EMBL" id="WNM37385.1"/>
    </source>
</evidence>
<reference evidence="2 3" key="1">
    <citation type="submission" date="2023-09" db="EMBL/GenBank/DDBJ databases">
        <title>Micromonospora halotolerans DSM 45598 genome sequence.</title>
        <authorList>
            <person name="Mo P."/>
        </authorList>
    </citation>
    <scope>NUCLEOTIDE SEQUENCE [LARGE SCALE GENOMIC DNA]</scope>
    <source>
        <strain evidence="2 3">DSM 45598</strain>
    </source>
</reference>
<keyword evidence="3" id="KW-1185">Reference proteome</keyword>
<gene>
    <name evidence="2" type="ORF">RMN56_19665</name>
</gene>
<dbReference type="Proteomes" id="UP001303001">
    <property type="component" value="Chromosome"/>
</dbReference>
<sequence length="311" mass="32628">MTSLTKSRIRWADLPAPVRAAVEEILGDRVVTAESQDGGFSPGTADRVRTAGGGRAFVKAVSPAQNDRSPTLHRAEARIAAALPPAAPAPRLLGSHDDGDWIALVFSDVEGRHPVTPWDAGELAAVLSTLEAMAGLLTPAPAAVVTTATEQLAYDFGGWRRLADDPPADLDPWARARLPELCAAADRGLAALAGDTLCHLDIRADNLLIGPDGTVTVVDWPWACRGPAWLDSLLVLVNVQVHGGHDPEALLAARPLTAGVDPAALTGVLAGFTGFFLDGARQPPPPGIPTVRAFQRLQGDALLPWLARRLG</sequence>
<protein>
    <submittedName>
        <fullName evidence="2">Phosphotransferase</fullName>
    </submittedName>
</protein>
<organism evidence="2 3">
    <name type="scientific">Micromonospora halotolerans</name>
    <dbReference type="NCBI Taxonomy" id="709879"/>
    <lineage>
        <taxon>Bacteria</taxon>
        <taxon>Bacillati</taxon>
        <taxon>Actinomycetota</taxon>
        <taxon>Actinomycetes</taxon>
        <taxon>Micromonosporales</taxon>
        <taxon>Micromonosporaceae</taxon>
        <taxon>Micromonospora</taxon>
    </lineage>
</organism>
<evidence type="ECO:0000259" key="1">
    <source>
        <dbReference type="Pfam" id="PF01636"/>
    </source>
</evidence>
<evidence type="ECO:0000313" key="3">
    <source>
        <dbReference type="Proteomes" id="UP001303001"/>
    </source>
</evidence>
<dbReference type="RefSeq" id="WP_313718940.1">
    <property type="nucleotide sequence ID" value="NZ_CP134876.1"/>
</dbReference>
<dbReference type="InterPro" id="IPR011009">
    <property type="entry name" value="Kinase-like_dom_sf"/>
</dbReference>
<dbReference type="InterPro" id="IPR002575">
    <property type="entry name" value="Aminoglycoside_PTrfase"/>
</dbReference>
<dbReference type="SUPFAM" id="SSF56112">
    <property type="entry name" value="Protein kinase-like (PK-like)"/>
    <property type="match status" value="1"/>
</dbReference>